<protein>
    <recommendedName>
        <fullName evidence="8">DNA-binding response regulator</fullName>
    </recommendedName>
</protein>
<dbReference type="PROSITE" id="PS50043">
    <property type="entry name" value="HTH_LUXR_2"/>
    <property type="match status" value="1"/>
</dbReference>
<dbReference type="InterPro" id="IPR000792">
    <property type="entry name" value="Tscrpt_reg_LuxR_C"/>
</dbReference>
<evidence type="ECO:0000259" key="5">
    <source>
        <dbReference type="PROSITE" id="PS50110"/>
    </source>
</evidence>
<dbReference type="PANTHER" id="PTHR43214">
    <property type="entry name" value="TWO-COMPONENT RESPONSE REGULATOR"/>
    <property type="match status" value="1"/>
</dbReference>
<evidence type="ECO:0000259" key="4">
    <source>
        <dbReference type="PROSITE" id="PS50043"/>
    </source>
</evidence>
<dbReference type="InterPro" id="IPR016032">
    <property type="entry name" value="Sig_transdc_resp-reg_C-effctor"/>
</dbReference>
<dbReference type="Gene3D" id="3.40.50.2300">
    <property type="match status" value="1"/>
</dbReference>
<gene>
    <name evidence="6" type="ORF">DSCOOX_47610</name>
</gene>
<dbReference type="CDD" id="cd06170">
    <property type="entry name" value="LuxR_C_like"/>
    <property type="match status" value="1"/>
</dbReference>
<dbReference type="InterPro" id="IPR039420">
    <property type="entry name" value="WalR-like"/>
</dbReference>
<dbReference type="PANTHER" id="PTHR43214:SF43">
    <property type="entry name" value="TWO-COMPONENT RESPONSE REGULATOR"/>
    <property type="match status" value="1"/>
</dbReference>
<evidence type="ECO:0000313" key="7">
    <source>
        <dbReference type="Proteomes" id="UP000422108"/>
    </source>
</evidence>
<evidence type="ECO:0000256" key="3">
    <source>
        <dbReference type="SAM" id="Coils"/>
    </source>
</evidence>
<dbReference type="CDD" id="cd17534">
    <property type="entry name" value="REC_DC-like"/>
    <property type="match status" value="1"/>
</dbReference>
<dbReference type="PRINTS" id="PR00038">
    <property type="entry name" value="HTHLUXR"/>
</dbReference>
<proteinExistence type="predicted"/>
<dbReference type="RefSeq" id="WP_155312480.1">
    <property type="nucleotide sequence ID" value="NZ_AP021879.1"/>
</dbReference>
<dbReference type="Pfam" id="PF00196">
    <property type="entry name" value="GerE"/>
    <property type="match status" value="1"/>
</dbReference>
<feature type="domain" description="HTH luxR-type" evidence="4">
    <location>
        <begin position="217"/>
        <end position="281"/>
    </location>
</feature>
<dbReference type="SMART" id="SM00448">
    <property type="entry name" value="REC"/>
    <property type="match status" value="1"/>
</dbReference>
<dbReference type="Gene3D" id="1.10.10.10">
    <property type="entry name" value="Winged helix-like DNA-binding domain superfamily/Winged helix DNA-binding domain"/>
    <property type="match status" value="1"/>
</dbReference>
<dbReference type="InterPro" id="IPR011006">
    <property type="entry name" value="CheY-like_superfamily"/>
</dbReference>
<sequence length="281" mass="32030">MKDLKILIVEDERILAEDLKETLLELGYNVAGNVGSGEKAVELASKTEIDLALMDIKLEGELDGVNTAEVLRNRFDIPVIYLTAFSDDTLLQKAKKTEPFGYVIKPYRASEIKSVIEMAFFKIEVERKRKESYKNLESEAQNHANKLEKMDATLKTLMEYRENEKNEAIRNVAKNLNDRVIPHFDTIRMRWPNKELNNLLDALTTTLQEIARPSENSLSDSINLTPMECRVVDLIRQGRTSKEIASLLGITVRGVTFHRGNIRKKLGIQNKKINLKASLSR</sequence>
<dbReference type="Pfam" id="PF00072">
    <property type="entry name" value="Response_reg"/>
    <property type="match status" value="1"/>
</dbReference>
<dbReference type="InterPro" id="IPR036388">
    <property type="entry name" value="WH-like_DNA-bd_sf"/>
</dbReference>
<dbReference type="SUPFAM" id="SSF46894">
    <property type="entry name" value="C-terminal effector domain of the bipartite response regulators"/>
    <property type="match status" value="1"/>
</dbReference>
<feature type="modified residue" description="4-aspartylphosphate" evidence="2">
    <location>
        <position position="55"/>
    </location>
</feature>
<dbReference type="PROSITE" id="PS50110">
    <property type="entry name" value="RESPONSE_REGULATORY"/>
    <property type="match status" value="1"/>
</dbReference>
<feature type="domain" description="Response regulatory" evidence="5">
    <location>
        <begin position="5"/>
        <end position="120"/>
    </location>
</feature>
<dbReference type="EMBL" id="AP021879">
    <property type="protein sequence ID" value="BBO91581.1"/>
    <property type="molecule type" value="Genomic_DNA"/>
</dbReference>
<feature type="coiled-coil region" evidence="3">
    <location>
        <begin position="130"/>
        <end position="167"/>
    </location>
</feature>
<keyword evidence="2" id="KW-0597">Phosphoprotein</keyword>
<dbReference type="GO" id="GO:0006355">
    <property type="term" value="P:regulation of DNA-templated transcription"/>
    <property type="evidence" value="ECO:0007669"/>
    <property type="project" value="InterPro"/>
</dbReference>
<accession>A0A5K8AG38</accession>
<dbReference type="InterPro" id="IPR001789">
    <property type="entry name" value="Sig_transdc_resp-reg_receiver"/>
</dbReference>
<dbReference type="AlphaFoldDB" id="A0A5K8AG38"/>
<dbReference type="SMART" id="SM00421">
    <property type="entry name" value="HTH_LUXR"/>
    <property type="match status" value="1"/>
</dbReference>
<keyword evidence="3" id="KW-0175">Coiled coil</keyword>
<evidence type="ECO:0000256" key="1">
    <source>
        <dbReference type="ARBA" id="ARBA00023125"/>
    </source>
</evidence>
<dbReference type="SUPFAM" id="SSF52172">
    <property type="entry name" value="CheY-like"/>
    <property type="match status" value="1"/>
</dbReference>
<dbReference type="GO" id="GO:0003677">
    <property type="term" value="F:DNA binding"/>
    <property type="evidence" value="ECO:0007669"/>
    <property type="project" value="UniProtKB-KW"/>
</dbReference>
<reference evidence="6 7" key="1">
    <citation type="submission" date="2019-11" db="EMBL/GenBank/DDBJ databases">
        <title>Comparative genomics of hydrocarbon-degrading Desulfosarcina strains.</title>
        <authorList>
            <person name="Watanabe M."/>
            <person name="Kojima H."/>
            <person name="Fukui M."/>
        </authorList>
    </citation>
    <scope>NUCLEOTIDE SEQUENCE [LARGE SCALE GENOMIC DNA]</scope>
    <source>
        <strain evidence="7">oXyS1</strain>
    </source>
</reference>
<organism evidence="6 7">
    <name type="scientific">Desulfosarcina ovata subsp. ovata</name>
    <dbReference type="NCBI Taxonomy" id="2752305"/>
    <lineage>
        <taxon>Bacteria</taxon>
        <taxon>Pseudomonadati</taxon>
        <taxon>Thermodesulfobacteriota</taxon>
        <taxon>Desulfobacteria</taxon>
        <taxon>Desulfobacterales</taxon>
        <taxon>Desulfosarcinaceae</taxon>
        <taxon>Desulfosarcina</taxon>
    </lineage>
</organism>
<dbReference type="Proteomes" id="UP000422108">
    <property type="component" value="Chromosome"/>
</dbReference>
<dbReference type="GO" id="GO:0000160">
    <property type="term" value="P:phosphorelay signal transduction system"/>
    <property type="evidence" value="ECO:0007669"/>
    <property type="project" value="InterPro"/>
</dbReference>
<evidence type="ECO:0000313" key="6">
    <source>
        <dbReference type="EMBL" id="BBO91581.1"/>
    </source>
</evidence>
<keyword evidence="1" id="KW-0238">DNA-binding</keyword>
<evidence type="ECO:0000256" key="2">
    <source>
        <dbReference type="PROSITE-ProRule" id="PRU00169"/>
    </source>
</evidence>
<keyword evidence="7" id="KW-1185">Reference proteome</keyword>
<name>A0A5K8AG38_9BACT</name>
<evidence type="ECO:0008006" key="8">
    <source>
        <dbReference type="Google" id="ProtNLM"/>
    </source>
</evidence>